<evidence type="ECO:0000256" key="4">
    <source>
        <dbReference type="ARBA" id="ARBA00005869"/>
    </source>
</evidence>
<dbReference type="Ensembl" id="ENSNLET00000057588.1">
    <property type="protein sequence ID" value="ENSNLEP00000039105.1"/>
    <property type="gene ID" value="ENSNLEG00000007896.3"/>
</dbReference>
<dbReference type="PANTHER" id="PTHR13914:SF0">
    <property type="entry name" value="PROLINE DEHYDROGENASE 1, MITOCHONDRIAL"/>
    <property type="match status" value="1"/>
</dbReference>
<keyword evidence="11" id="KW-0496">Mitochondrion</keyword>
<keyword evidence="7" id="KW-0809">Transit peptide</keyword>
<dbReference type="GeneTree" id="ENSGT00390000006265"/>
<keyword evidence="5 14" id="KW-0285">Flavoprotein</keyword>
<dbReference type="STRING" id="61853.ENSNLEP00000039105"/>
<evidence type="ECO:0000256" key="3">
    <source>
        <dbReference type="ARBA" id="ARBA00004739"/>
    </source>
</evidence>
<dbReference type="InterPro" id="IPR002872">
    <property type="entry name" value="Proline_DH_dom"/>
</dbReference>
<evidence type="ECO:0000256" key="11">
    <source>
        <dbReference type="ARBA" id="ARBA00023128"/>
    </source>
</evidence>
<dbReference type="Pfam" id="PF01619">
    <property type="entry name" value="Pro_dh"/>
    <property type="match status" value="1"/>
</dbReference>
<dbReference type="InterPro" id="IPR029041">
    <property type="entry name" value="FAD-linked_oxidoreductase-like"/>
</dbReference>
<evidence type="ECO:0000256" key="6">
    <source>
        <dbReference type="ARBA" id="ARBA00022827"/>
    </source>
</evidence>
<evidence type="ECO:0000259" key="15">
    <source>
        <dbReference type="Pfam" id="PF01619"/>
    </source>
</evidence>
<comment type="catalytic activity">
    <reaction evidence="12 14">
        <text>L-proline + a quinone = (S)-1-pyrroline-5-carboxylate + a quinol + H(+)</text>
        <dbReference type="Rhea" id="RHEA:23784"/>
        <dbReference type="ChEBI" id="CHEBI:15378"/>
        <dbReference type="ChEBI" id="CHEBI:17388"/>
        <dbReference type="ChEBI" id="CHEBI:24646"/>
        <dbReference type="ChEBI" id="CHEBI:60039"/>
        <dbReference type="ChEBI" id="CHEBI:132124"/>
        <dbReference type="EC" id="1.5.5.2"/>
    </reaction>
</comment>
<evidence type="ECO:0000313" key="17">
    <source>
        <dbReference type="Proteomes" id="UP000001073"/>
    </source>
</evidence>
<evidence type="ECO:0000256" key="5">
    <source>
        <dbReference type="ARBA" id="ARBA00022630"/>
    </source>
</evidence>
<comment type="subcellular location">
    <subcellularLocation>
        <location evidence="2">Mitochondrion matrix</location>
    </subcellularLocation>
</comment>
<dbReference type="OMA" id="GPLKKYH"/>
<dbReference type="FunCoup" id="A0A2I3H6G2">
    <property type="interactions" value="477"/>
</dbReference>
<dbReference type="GO" id="GO:0005759">
    <property type="term" value="C:mitochondrial matrix"/>
    <property type="evidence" value="ECO:0007669"/>
    <property type="project" value="UniProtKB-SubCell"/>
</dbReference>
<name>A0A2I3H6G2_NOMLE</name>
<dbReference type="Proteomes" id="UP000001073">
    <property type="component" value="Chromosome 7b"/>
</dbReference>
<evidence type="ECO:0000256" key="7">
    <source>
        <dbReference type="ARBA" id="ARBA00022946"/>
    </source>
</evidence>
<sequence>MALKRVLPVLRPYIPRFVPLSTAPASREQPAAGPAAVPGGGSATAVRPPVPAVDFGNAQEAYRSRRTWELARSLLVLRLCAWPALLERHEQLLYVSRKLLGQRLFNKLMKMTFYGHFVAGEDQESIQPLLQRNRAFGVGAILDYGVEEDLSPEEAEHKEMESCTSAVERDGSGTNKRDKQYQAHRAFGDRRNGVISARTYFYANEAKCDSHMETFLRCIEASGGAVSDDGFIAIKLTALGRPQFLVSARTFHLQSLVLCESSGQLWASTESTGAHALEESIAKMGIASRAEIEDWFTAETLGVSGTVDLLDWSSLIDSRTKLSKHLVVPNTQTGQLEPLLSRFTEEEELQMTRMLQWMDVLAKKATEMGVRLMVDAEQTYFQPAISRLTLEMQRKFNVEKPLIFNTYQCYLKDAYDNVTLDVELARREGWCFGAKLVRGAYLAQERARAAEIGYEDPLNPTYEATNAMYHRCLDYVLEELKHNAKAKVMVASHNEDTVRFALRRMEELGLHPADHQVYFGQLLGMCDQISFPLGQAGYPVYKYVPYGPVMEVLPYLSRRALENSSLMKGAHRERQLMWLELLRRLRTCSLFHRPT</sequence>
<keyword evidence="9 14" id="KW-0560">Oxidoreductase</keyword>
<dbReference type="Gene3D" id="3.20.20.220">
    <property type="match status" value="2"/>
</dbReference>
<dbReference type="GO" id="GO:0010133">
    <property type="term" value="P:L-proline catabolic process to L-glutamate"/>
    <property type="evidence" value="ECO:0007669"/>
    <property type="project" value="TreeGrafter"/>
</dbReference>
<evidence type="ECO:0000256" key="2">
    <source>
        <dbReference type="ARBA" id="ARBA00004305"/>
    </source>
</evidence>
<evidence type="ECO:0000256" key="8">
    <source>
        <dbReference type="ARBA" id="ARBA00022990"/>
    </source>
</evidence>
<dbReference type="GO" id="GO:0004657">
    <property type="term" value="F:proline dehydrogenase activity"/>
    <property type="evidence" value="ECO:0007669"/>
    <property type="project" value="UniProtKB-EC"/>
</dbReference>
<evidence type="ECO:0000313" key="16">
    <source>
        <dbReference type="Ensembl" id="ENSNLEP00000039105.1"/>
    </source>
</evidence>
<evidence type="ECO:0000256" key="9">
    <source>
        <dbReference type="ARBA" id="ARBA00023002"/>
    </source>
</evidence>
<keyword evidence="6 14" id="KW-0274">FAD</keyword>
<comment type="function">
    <text evidence="13 14">Converts proline to delta-1-pyrroline-5-carboxylate.</text>
</comment>
<reference evidence="16" key="2">
    <citation type="submission" date="2025-08" db="UniProtKB">
        <authorList>
            <consortium name="Ensembl"/>
        </authorList>
    </citation>
    <scope>IDENTIFICATION</scope>
</reference>
<dbReference type="InParanoid" id="A0A2I3H6G2"/>
<organism evidence="16 17">
    <name type="scientific">Nomascus leucogenys</name>
    <name type="common">Northern white-cheeked gibbon</name>
    <name type="synonym">Hylobates leucogenys</name>
    <dbReference type="NCBI Taxonomy" id="61853"/>
    <lineage>
        <taxon>Eukaryota</taxon>
        <taxon>Metazoa</taxon>
        <taxon>Chordata</taxon>
        <taxon>Craniata</taxon>
        <taxon>Vertebrata</taxon>
        <taxon>Euteleostomi</taxon>
        <taxon>Mammalia</taxon>
        <taxon>Eutheria</taxon>
        <taxon>Euarchontoglires</taxon>
        <taxon>Primates</taxon>
        <taxon>Haplorrhini</taxon>
        <taxon>Catarrhini</taxon>
        <taxon>Hylobatidae</taxon>
        <taxon>Nomascus</taxon>
    </lineage>
</organism>
<dbReference type="PANTHER" id="PTHR13914">
    <property type="entry name" value="PROLINE OXIDASE"/>
    <property type="match status" value="1"/>
</dbReference>
<reference evidence="16" key="3">
    <citation type="submission" date="2025-09" db="UniProtKB">
        <authorList>
            <consortium name="Ensembl"/>
        </authorList>
    </citation>
    <scope>IDENTIFICATION</scope>
</reference>
<comment type="cofactor">
    <cofactor evidence="1 14">
        <name>FAD</name>
        <dbReference type="ChEBI" id="CHEBI:57692"/>
    </cofactor>
</comment>
<evidence type="ECO:0000256" key="14">
    <source>
        <dbReference type="RuleBase" id="RU364054"/>
    </source>
</evidence>
<comment type="similarity">
    <text evidence="4 14">Belongs to the proline oxidase family.</text>
</comment>
<dbReference type="InterPro" id="IPR015659">
    <property type="entry name" value="Proline_oxidase"/>
</dbReference>
<keyword evidence="17" id="KW-1185">Reference proteome</keyword>
<feature type="domain" description="Proline dehydrogenase" evidence="15">
    <location>
        <begin position="134"/>
        <end position="567"/>
    </location>
</feature>
<dbReference type="SUPFAM" id="SSF51730">
    <property type="entry name" value="FAD-linked oxidoreductase"/>
    <property type="match status" value="1"/>
</dbReference>
<keyword evidence="10 14" id="KW-0642">Proline metabolism</keyword>
<accession>A0A2I3H6G2</accession>
<keyword evidence="8" id="KW-0007">Acetylation</keyword>
<evidence type="ECO:0000256" key="10">
    <source>
        <dbReference type="ARBA" id="ARBA00023062"/>
    </source>
</evidence>
<dbReference type="GO" id="GO:0071949">
    <property type="term" value="F:FAD binding"/>
    <property type="evidence" value="ECO:0007669"/>
    <property type="project" value="TreeGrafter"/>
</dbReference>
<reference evidence="16 17" key="1">
    <citation type="submission" date="2012-10" db="EMBL/GenBank/DDBJ databases">
        <authorList>
            <consortium name="Gibbon Genome Sequencing Consortium"/>
        </authorList>
    </citation>
    <scope>NUCLEOTIDE SEQUENCE [LARGE SCALE GENOMIC DNA]</scope>
</reference>
<dbReference type="EMBL" id="ADFV01106389">
    <property type="status" value="NOT_ANNOTATED_CDS"/>
    <property type="molecule type" value="Genomic_DNA"/>
</dbReference>
<dbReference type="EMBL" id="ADFV01106387">
    <property type="status" value="NOT_ANNOTATED_CDS"/>
    <property type="molecule type" value="Genomic_DNA"/>
</dbReference>
<gene>
    <name evidence="16" type="primary">PRODH</name>
</gene>
<evidence type="ECO:0000256" key="12">
    <source>
        <dbReference type="ARBA" id="ARBA00048779"/>
    </source>
</evidence>
<comment type="pathway">
    <text evidence="3">Amino-acid degradation; L-proline degradation into L-glutamate; L-glutamate from L-proline: step 1/2.</text>
</comment>
<evidence type="ECO:0000256" key="13">
    <source>
        <dbReference type="ARBA" id="ARBA00057042"/>
    </source>
</evidence>
<proteinExistence type="inferred from homology"/>
<dbReference type="EC" id="1.5.5.2" evidence="14"/>
<dbReference type="FunFam" id="3.20.20.220:FF:000006">
    <property type="entry name" value="Proline dehydrogenase"/>
    <property type="match status" value="1"/>
</dbReference>
<dbReference type="EMBL" id="ADFV01106388">
    <property type="status" value="NOT_ANNOTATED_CDS"/>
    <property type="molecule type" value="Genomic_DNA"/>
</dbReference>
<dbReference type="AlphaFoldDB" id="A0A2I3H6G2"/>
<protein>
    <recommendedName>
        <fullName evidence="14">Proline dehydrogenase</fullName>
        <ecNumber evidence="14">1.5.5.2</ecNumber>
    </recommendedName>
</protein>
<evidence type="ECO:0000256" key="1">
    <source>
        <dbReference type="ARBA" id="ARBA00001974"/>
    </source>
</evidence>